<dbReference type="Proteomes" id="UP001239111">
    <property type="component" value="Chromosome 2"/>
</dbReference>
<accession>A0ACC2P065</accession>
<name>A0ACC2P065_9HYME</name>
<sequence>MLKVQSTGLRKLAEQGRVSASNVKRRLVRAEELIHKFENEHDGLDSLSITTKGQGPTKENTTQSLSSIATRSTSPVKGNSRNADAPIAKTNSSPIKEDRNEFNGIPQKHNQNPNQATKTSSTAPPTKNTMGILEEPGSTIFSGASTDSHSSRKTSTNQPDSFSQHTTEQQTPDEAADRTITQPQFGSHDEGPYKIFIQNRDDSSREINAVLIGRELVQIFKDRAKFTEGKNIAPNKVKLSIGTRELAKGVLKLSLWYNLNSNAFIPNQAVTVQGILRGVSTEISEEEKEKI</sequence>
<reference evidence="1" key="1">
    <citation type="submission" date="2023-04" db="EMBL/GenBank/DDBJ databases">
        <title>A chromosome-level genome assembly of the parasitoid wasp Eretmocerus hayati.</title>
        <authorList>
            <person name="Zhong Y."/>
            <person name="Liu S."/>
            <person name="Liu Y."/>
        </authorList>
    </citation>
    <scope>NUCLEOTIDE SEQUENCE</scope>
    <source>
        <strain evidence="1">ZJU_SS_LIU_2023</strain>
    </source>
</reference>
<organism evidence="1 2">
    <name type="scientific">Eretmocerus hayati</name>
    <dbReference type="NCBI Taxonomy" id="131215"/>
    <lineage>
        <taxon>Eukaryota</taxon>
        <taxon>Metazoa</taxon>
        <taxon>Ecdysozoa</taxon>
        <taxon>Arthropoda</taxon>
        <taxon>Hexapoda</taxon>
        <taxon>Insecta</taxon>
        <taxon>Pterygota</taxon>
        <taxon>Neoptera</taxon>
        <taxon>Endopterygota</taxon>
        <taxon>Hymenoptera</taxon>
        <taxon>Apocrita</taxon>
        <taxon>Proctotrupomorpha</taxon>
        <taxon>Chalcidoidea</taxon>
        <taxon>Aphelinidae</taxon>
        <taxon>Aphelininae</taxon>
        <taxon>Eretmocerus</taxon>
    </lineage>
</organism>
<keyword evidence="2" id="KW-1185">Reference proteome</keyword>
<comment type="caution">
    <text evidence="1">The sequence shown here is derived from an EMBL/GenBank/DDBJ whole genome shotgun (WGS) entry which is preliminary data.</text>
</comment>
<protein>
    <submittedName>
        <fullName evidence="1">Uncharacterized protein</fullName>
    </submittedName>
</protein>
<gene>
    <name evidence="1" type="ORF">QAD02_012511</name>
</gene>
<proteinExistence type="predicted"/>
<evidence type="ECO:0000313" key="2">
    <source>
        <dbReference type="Proteomes" id="UP001239111"/>
    </source>
</evidence>
<evidence type="ECO:0000313" key="1">
    <source>
        <dbReference type="EMBL" id="KAJ8676724.1"/>
    </source>
</evidence>
<dbReference type="EMBL" id="CM056742">
    <property type="protein sequence ID" value="KAJ8676724.1"/>
    <property type="molecule type" value="Genomic_DNA"/>
</dbReference>